<dbReference type="InterPro" id="IPR029787">
    <property type="entry name" value="Nucleotide_cyclase"/>
</dbReference>
<feature type="domain" description="EAL" evidence="2">
    <location>
        <begin position="281"/>
        <end position="535"/>
    </location>
</feature>
<keyword evidence="1" id="KW-0812">Transmembrane</keyword>
<keyword evidence="5" id="KW-1185">Reference proteome</keyword>
<dbReference type="PANTHER" id="PTHR44757:SF2">
    <property type="entry name" value="BIOFILM ARCHITECTURE MAINTENANCE PROTEIN MBAA"/>
    <property type="match status" value="1"/>
</dbReference>
<dbReference type="InterPro" id="IPR043128">
    <property type="entry name" value="Rev_trsase/Diguanyl_cyclase"/>
</dbReference>
<dbReference type="CDD" id="cd01949">
    <property type="entry name" value="GGDEF"/>
    <property type="match status" value="1"/>
</dbReference>
<dbReference type="Pfam" id="PF00563">
    <property type="entry name" value="EAL"/>
    <property type="match status" value="1"/>
</dbReference>
<dbReference type="SMART" id="SM00052">
    <property type="entry name" value="EAL"/>
    <property type="match status" value="1"/>
</dbReference>
<dbReference type="Pfam" id="PF00990">
    <property type="entry name" value="GGDEF"/>
    <property type="match status" value="1"/>
</dbReference>
<dbReference type="RefSeq" id="WP_089840946.1">
    <property type="nucleotide sequence ID" value="NZ_FOZL01000001.1"/>
</dbReference>
<accession>A0A1I6MRQ1</accession>
<dbReference type="OrthoDB" id="101222at2"/>
<dbReference type="Proteomes" id="UP000199024">
    <property type="component" value="Unassembled WGS sequence"/>
</dbReference>
<dbReference type="InterPro" id="IPR052155">
    <property type="entry name" value="Biofilm_reg_signaling"/>
</dbReference>
<organism evidence="4 5">
    <name type="scientific">Granulicella pectinivorans</name>
    <dbReference type="NCBI Taxonomy" id="474950"/>
    <lineage>
        <taxon>Bacteria</taxon>
        <taxon>Pseudomonadati</taxon>
        <taxon>Acidobacteriota</taxon>
        <taxon>Terriglobia</taxon>
        <taxon>Terriglobales</taxon>
        <taxon>Acidobacteriaceae</taxon>
        <taxon>Granulicella</taxon>
    </lineage>
</organism>
<dbReference type="PROSITE" id="PS50887">
    <property type="entry name" value="GGDEF"/>
    <property type="match status" value="1"/>
</dbReference>
<feature type="transmembrane region" description="Helical" evidence="1">
    <location>
        <begin position="32"/>
        <end position="52"/>
    </location>
</feature>
<proteinExistence type="predicted"/>
<reference evidence="4 5" key="1">
    <citation type="submission" date="2016-10" db="EMBL/GenBank/DDBJ databases">
        <authorList>
            <person name="de Groot N.N."/>
        </authorList>
    </citation>
    <scope>NUCLEOTIDE SEQUENCE [LARGE SCALE GENOMIC DNA]</scope>
    <source>
        <strain evidence="4 5">DSM 21001</strain>
    </source>
</reference>
<keyword evidence="1" id="KW-1133">Transmembrane helix</keyword>
<protein>
    <submittedName>
        <fullName evidence="4">Diguanylate cyclase (GGDEF) domain-containing protein</fullName>
    </submittedName>
</protein>
<dbReference type="PANTHER" id="PTHR44757">
    <property type="entry name" value="DIGUANYLATE CYCLASE DGCP"/>
    <property type="match status" value="1"/>
</dbReference>
<dbReference type="CDD" id="cd01948">
    <property type="entry name" value="EAL"/>
    <property type="match status" value="1"/>
</dbReference>
<dbReference type="STRING" id="474950.SAMN05421771_3422"/>
<name>A0A1I6MRQ1_9BACT</name>
<dbReference type="InterPro" id="IPR001633">
    <property type="entry name" value="EAL_dom"/>
</dbReference>
<evidence type="ECO:0000256" key="1">
    <source>
        <dbReference type="SAM" id="Phobius"/>
    </source>
</evidence>
<dbReference type="SUPFAM" id="SSF141868">
    <property type="entry name" value="EAL domain-like"/>
    <property type="match status" value="1"/>
</dbReference>
<evidence type="ECO:0000259" key="2">
    <source>
        <dbReference type="PROSITE" id="PS50883"/>
    </source>
</evidence>
<feature type="domain" description="GGDEF" evidence="3">
    <location>
        <begin position="139"/>
        <end position="272"/>
    </location>
</feature>
<dbReference type="Gene3D" id="3.20.20.450">
    <property type="entry name" value="EAL domain"/>
    <property type="match status" value="1"/>
</dbReference>
<dbReference type="EMBL" id="FOZL01000001">
    <property type="protein sequence ID" value="SFS18314.1"/>
    <property type="molecule type" value="Genomic_DNA"/>
</dbReference>
<sequence length="555" mass="61528">MTRFAGSIQNECAMGLFSSPAGAGEAVHISPVALTLVLALFVASFLVLVAVIQQRSTSKRKKELAQTEDRHRMQTVLTEQKVTRQQNDALAEEIRERKRTEVKLRHAAFHDSLTGLFNRAHLMETLPAVLDKVHASTNVNAHVLYIDLDTFKAVNDMFGARLGDLLLIEMAQRLKQCMRPGEILARVGGDEFAVILPDVRGVGQALRTAQRLLTVIEEPVILGGMSIPMEASVGHCQIIPSYTDAEEILRDADTAMYHAKREGGGRVVTYHPTMQEAAMASMQARLQLTAAIQNEEFELFYQPLVDMRDWSIFGMEALIRWNHPTRGLLFPGDFIKLAEESGHIVSIGQWVIKRGCRDMAALHAAAGKKLLMSLNVSSKQLDVPTFFSELVEVLEETKIDPTWLQLEITESIFLTDAARVGKLFEDIRALGVQIAFDDFGTGYSSLSYIGKYPIDTLKLDQSFVKNMSKSPINAEIVQFVINIAAAAKMKVTAEGVEEEEQRRQLVSYGCILAQGFLFSKGIPLIEMIELLARREALTPKPVDKPANPGGLRIIA</sequence>
<evidence type="ECO:0000313" key="5">
    <source>
        <dbReference type="Proteomes" id="UP000199024"/>
    </source>
</evidence>
<dbReference type="InterPro" id="IPR035919">
    <property type="entry name" value="EAL_sf"/>
</dbReference>
<evidence type="ECO:0000313" key="4">
    <source>
        <dbReference type="EMBL" id="SFS18314.1"/>
    </source>
</evidence>
<dbReference type="SUPFAM" id="SSF55073">
    <property type="entry name" value="Nucleotide cyclase"/>
    <property type="match status" value="1"/>
</dbReference>
<evidence type="ECO:0000259" key="3">
    <source>
        <dbReference type="PROSITE" id="PS50887"/>
    </source>
</evidence>
<dbReference type="PROSITE" id="PS50883">
    <property type="entry name" value="EAL"/>
    <property type="match status" value="1"/>
</dbReference>
<dbReference type="AlphaFoldDB" id="A0A1I6MRQ1"/>
<gene>
    <name evidence="4" type="ORF">SAMN05421771_3422</name>
</gene>
<dbReference type="SMART" id="SM00267">
    <property type="entry name" value="GGDEF"/>
    <property type="match status" value="1"/>
</dbReference>
<dbReference type="Gene3D" id="3.30.70.270">
    <property type="match status" value="1"/>
</dbReference>
<dbReference type="NCBIfam" id="TIGR00254">
    <property type="entry name" value="GGDEF"/>
    <property type="match status" value="1"/>
</dbReference>
<keyword evidence="1" id="KW-0472">Membrane</keyword>
<dbReference type="InterPro" id="IPR000160">
    <property type="entry name" value="GGDEF_dom"/>
</dbReference>